<dbReference type="InterPro" id="IPR045028">
    <property type="entry name" value="DinG/Rad3-like"/>
</dbReference>
<evidence type="ECO:0000313" key="2">
    <source>
        <dbReference type="EMBL" id="KKM47739.1"/>
    </source>
</evidence>
<dbReference type="GO" id="GO:0006139">
    <property type="term" value="P:nucleobase-containing compound metabolic process"/>
    <property type="evidence" value="ECO:0007669"/>
    <property type="project" value="InterPro"/>
</dbReference>
<dbReference type="Pfam" id="PF13307">
    <property type="entry name" value="Helicase_C_2"/>
    <property type="match status" value="1"/>
</dbReference>
<dbReference type="InterPro" id="IPR027417">
    <property type="entry name" value="P-loop_NTPase"/>
</dbReference>
<dbReference type="GO" id="GO:0016818">
    <property type="term" value="F:hydrolase activity, acting on acid anhydrides, in phosphorus-containing anhydrides"/>
    <property type="evidence" value="ECO:0007669"/>
    <property type="project" value="InterPro"/>
</dbReference>
<accession>A0A0F9J9A6</accession>
<dbReference type="PANTHER" id="PTHR11472">
    <property type="entry name" value="DNA REPAIR DEAD HELICASE RAD3/XP-D SUBFAMILY MEMBER"/>
    <property type="match status" value="1"/>
</dbReference>
<feature type="domain" description="ATP-dependent helicase C-terminal" evidence="1">
    <location>
        <begin position="48"/>
        <end position="176"/>
    </location>
</feature>
<dbReference type="SMART" id="SM00491">
    <property type="entry name" value="HELICc2"/>
    <property type="match status" value="1"/>
</dbReference>
<dbReference type="Gene3D" id="3.40.50.300">
    <property type="entry name" value="P-loop containing nucleotide triphosphate hydrolases"/>
    <property type="match status" value="1"/>
</dbReference>
<feature type="non-terminal residue" evidence="2">
    <location>
        <position position="1"/>
    </location>
</feature>
<dbReference type="GO" id="GO:0005524">
    <property type="term" value="F:ATP binding"/>
    <property type="evidence" value="ECO:0007669"/>
    <property type="project" value="InterPro"/>
</dbReference>
<dbReference type="InterPro" id="IPR006555">
    <property type="entry name" value="ATP-dep_Helicase_C"/>
</dbReference>
<gene>
    <name evidence="2" type="ORF">LCGC14_1558340</name>
</gene>
<organism evidence="2">
    <name type="scientific">marine sediment metagenome</name>
    <dbReference type="NCBI Taxonomy" id="412755"/>
    <lineage>
        <taxon>unclassified sequences</taxon>
        <taxon>metagenomes</taxon>
        <taxon>ecological metagenomes</taxon>
    </lineage>
</organism>
<sequence>NYKEQARLYIGADLPPPNSPPFEGEVVSRIKEILEITRGRTLVLFTSHSLLRRAAEDIYVEGVEILRQGEADSYHLVEELRSGENTALFGTYTFWQGIDVPGDALKYVVITRLPFAVPDEPVAEARMELLERLGRDPFRDYSLPRAAITLKQGFGRLIRSSTDTGTVCILDSRIATRHYGKYFMDSLPKIKIVTGLEDIIF</sequence>
<dbReference type="PANTHER" id="PTHR11472:SF34">
    <property type="entry name" value="REGULATOR OF TELOMERE ELONGATION HELICASE 1"/>
    <property type="match status" value="1"/>
</dbReference>
<protein>
    <recommendedName>
        <fullName evidence="1">ATP-dependent helicase C-terminal domain-containing protein</fullName>
    </recommendedName>
</protein>
<proteinExistence type="predicted"/>
<name>A0A0F9J9A6_9ZZZZ</name>
<dbReference type="SUPFAM" id="SSF52540">
    <property type="entry name" value="P-loop containing nucleoside triphosphate hydrolases"/>
    <property type="match status" value="1"/>
</dbReference>
<dbReference type="EMBL" id="LAZR01012008">
    <property type="protein sequence ID" value="KKM47739.1"/>
    <property type="molecule type" value="Genomic_DNA"/>
</dbReference>
<dbReference type="AlphaFoldDB" id="A0A0F9J9A6"/>
<dbReference type="GO" id="GO:0003678">
    <property type="term" value="F:DNA helicase activity"/>
    <property type="evidence" value="ECO:0007669"/>
    <property type="project" value="TreeGrafter"/>
</dbReference>
<dbReference type="GO" id="GO:0003676">
    <property type="term" value="F:nucleic acid binding"/>
    <property type="evidence" value="ECO:0007669"/>
    <property type="project" value="InterPro"/>
</dbReference>
<reference evidence="2" key="1">
    <citation type="journal article" date="2015" name="Nature">
        <title>Complex archaea that bridge the gap between prokaryotes and eukaryotes.</title>
        <authorList>
            <person name="Spang A."/>
            <person name="Saw J.H."/>
            <person name="Jorgensen S.L."/>
            <person name="Zaremba-Niedzwiedzka K."/>
            <person name="Martijn J."/>
            <person name="Lind A.E."/>
            <person name="van Eijk R."/>
            <person name="Schleper C."/>
            <person name="Guy L."/>
            <person name="Ettema T.J."/>
        </authorList>
    </citation>
    <scope>NUCLEOTIDE SEQUENCE</scope>
</reference>
<evidence type="ECO:0000259" key="1">
    <source>
        <dbReference type="SMART" id="SM00491"/>
    </source>
</evidence>
<comment type="caution">
    <text evidence="2">The sequence shown here is derived from an EMBL/GenBank/DDBJ whole genome shotgun (WGS) entry which is preliminary data.</text>
</comment>